<evidence type="ECO:0000313" key="2">
    <source>
        <dbReference type="EMBL" id="OCL03437.1"/>
    </source>
</evidence>
<feature type="transmembrane region" description="Helical" evidence="1">
    <location>
        <begin position="26"/>
        <end position="46"/>
    </location>
</feature>
<dbReference type="OrthoDB" id="1470350at2759"/>
<evidence type="ECO:0000313" key="3">
    <source>
        <dbReference type="Proteomes" id="UP000250140"/>
    </source>
</evidence>
<dbReference type="GO" id="GO:0005506">
    <property type="term" value="F:iron ion binding"/>
    <property type="evidence" value="ECO:0007669"/>
    <property type="project" value="InterPro"/>
</dbReference>
<evidence type="ECO:0008006" key="4">
    <source>
        <dbReference type="Google" id="ProtNLM"/>
    </source>
</evidence>
<dbReference type="GO" id="GO:0016705">
    <property type="term" value="F:oxidoreductase activity, acting on paired donors, with incorporation or reduction of molecular oxygen"/>
    <property type="evidence" value="ECO:0007669"/>
    <property type="project" value="InterPro"/>
</dbReference>
<sequence length="165" mass="18680">MDRWFWAFGSGGRMCVGSHLAMYRKFGVDFVICCSVAWFCLSGWWLGGQLKCWLDCCVVCCRLLCQFRVLSITETRDGKSTYPASILLVCSVSFVSSYARGRISLSVLSLVFRVMLTKESEMKYIIAAIYSNYTTTIVDDTGIEQVDAYTAPPKNDKLIIRLERV</sequence>
<dbReference type="PROSITE" id="PS00086">
    <property type="entry name" value="CYTOCHROME_P450"/>
    <property type="match status" value="1"/>
</dbReference>
<dbReference type="EMBL" id="KV750736">
    <property type="protein sequence ID" value="OCL03437.1"/>
    <property type="molecule type" value="Genomic_DNA"/>
</dbReference>
<name>A0A8E2JND0_9PEZI</name>
<keyword evidence="3" id="KW-1185">Reference proteome</keyword>
<protein>
    <recommendedName>
        <fullName evidence="4">Cytochrome P450</fullName>
    </recommendedName>
</protein>
<dbReference type="InterPro" id="IPR017972">
    <property type="entry name" value="Cyt_P450_CS"/>
</dbReference>
<accession>A0A8E2JND0</accession>
<reference evidence="2 3" key="1">
    <citation type="journal article" date="2016" name="Nat. Commun.">
        <title>Ectomycorrhizal ecology is imprinted in the genome of the dominant symbiotic fungus Cenococcum geophilum.</title>
        <authorList>
            <consortium name="DOE Joint Genome Institute"/>
            <person name="Peter M."/>
            <person name="Kohler A."/>
            <person name="Ohm R.A."/>
            <person name="Kuo A."/>
            <person name="Krutzmann J."/>
            <person name="Morin E."/>
            <person name="Arend M."/>
            <person name="Barry K.W."/>
            <person name="Binder M."/>
            <person name="Choi C."/>
            <person name="Clum A."/>
            <person name="Copeland A."/>
            <person name="Grisel N."/>
            <person name="Haridas S."/>
            <person name="Kipfer T."/>
            <person name="LaButti K."/>
            <person name="Lindquist E."/>
            <person name="Lipzen A."/>
            <person name="Maire R."/>
            <person name="Meier B."/>
            <person name="Mihaltcheva S."/>
            <person name="Molinier V."/>
            <person name="Murat C."/>
            <person name="Poggeler S."/>
            <person name="Quandt C.A."/>
            <person name="Sperisen C."/>
            <person name="Tritt A."/>
            <person name="Tisserant E."/>
            <person name="Crous P.W."/>
            <person name="Henrissat B."/>
            <person name="Nehls U."/>
            <person name="Egli S."/>
            <person name="Spatafora J.W."/>
            <person name="Grigoriev I.V."/>
            <person name="Martin F.M."/>
        </authorList>
    </citation>
    <scope>NUCLEOTIDE SEQUENCE [LARGE SCALE GENOMIC DNA]</scope>
    <source>
        <strain evidence="2 3">CBS 207.34</strain>
    </source>
</reference>
<keyword evidence="1" id="KW-0472">Membrane</keyword>
<dbReference type="AlphaFoldDB" id="A0A8E2JND0"/>
<dbReference type="Proteomes" id="UP000250140">
    <property type="component" value="Unassembled WGS sequence"/>
</dbReference>
<proteinExistence type="predicted"/>
<organism evidence="2 3">
    <name type="scientific">Glonium stellatum</name>
    <dbReference type="NCBI Taxonomy" id="574774"/>
    <lineage>
        <taxon>Eukaryota</taxon>
        <taxon>Fungi</taxon>
        <taxon>Dikarya</taxon>
        <taxon>Ascomycota</taxon>
        <taxon>Pezizomycotina</taxon>
        <taxon>Dothideomycetes</taxon>
        <taxon>Pleosporomycetidae</taxon>
        <taxon>Gloniales</taxon>
        <taxon>Gloniaceae</taxon>
        <taxon>Glonium</taxon>
    </lineage>
</organism>
<keyword evidence="1" id="KW-1133">Transmembrane helix</keyword>
<gene>
    <name evidence="2" type="ORF">AOQ84DRAFT_148795</name>
</gene>
<keyword evidence="1" id="KW-0812">Transmembrane</keyword>
<evidence type="ECO:0000256" key="1">
    <source>
        <dbReference type="SAM" id="Phobius"/>
    </source>
</evidence>